<feature type="region of interest" description="Disordered" evidence="1">
    <location>
        <begin position="1"/>
        <end position="42"/>
    </location>
</feature>
<name>A0A918Q371_9ACTN</name>
<sequence length="435" mass="45005">MQGDAAPLTDTGGERPRPPGRGPRHAAPRKSLLSRLHGPAGKAMALAAMPTAVLMGISLTPRPAIAEDKEIPYAPGPCVTRSDEPSGSTSPKPSTSPSPSAASTPTSTPSPPSPTPTPSRSARSAQARSTAPEKPAEPDSEPGQEPGQEPGSDADEEKTGNPLDPLGLGDAIEDLLDGVGEKTTPPPSHPGSAEPEKPTAAGRPEETDPTTAPTTTPPTKPASSAPAGTPRKAIESAAVKAGAAVEELDEDAKGLDPKKDDSIPEGAKPRFPCATPDPEALAAAKLEPGRPLLPDDPWVLESSLLTLTGLNYHGIVEVRTGGGKIKKALKFTATGVDIRDLHQLVKGPEGTTIHARARRGSTSTIREATVTMYTEEMKGNLFGLIPVTFTPRTPPPVNLPFAFFTDARVTQAGQFGGTLSVPGLRNHLTEDTAQE</sequence>
<dbReference type="Proteomes" id="UP000630936">
    <property type="component" value="Unassembled WGS sequence"/>
</dbReference>
<evidence type="ECO:0000313" key="2">
    <source>
        <dbReference type="EMBL" id="GGZ32016.1"/>
    </source>
</evidence>
<dbReference type="AlphaFoldDB" id="A0A918Q371"/>
<proteinExistence type="predicted"/>
<evidence type="ECO:0008006" key="4">
    <source>
        <dbReference type="Google" id="ProtNLM"/>
    </source>
</evidence>
<protein>
    <recommendedName>
        <fullName evidence="4">Hydrogenase expression protein HypF</fullName>
    </recommendedName>
</protein>
<reference evidence="2" key="1">
    <citation type="journal article" date="2014" name="Int. J. Syst. Evol. Microbiol.">
        <title>Complete genome sequence of Corynebacterium casei LMG S-19264T (=DSM 44701T), isolated from a smear-ripened cheese.</title>
        <authorList>
            <consortium name="US DOE Joint Genome Institute (JGI-PGF)"/>
            <person name="Walter F."/>
            <person name="Albersmeier A."/>
            <person name="Kalinowski J."/>
            <person name="Ruckert C."/>
        </authorList>
    </citation>
    <scope>NUCLEOTIDE SEQUENCE</scope>
    <source>
        <strain evidence="2">JCM 4988</strain>
    </source>
</reference>
<dbReference type="RefSeq" id="WP_229869098.1">
    <property type="nucleotide sequence ID" value="NZ_BMWG01000006.1"/>
</dbReference>
<accession>A0A918Q371</accession>
<organism evidence="2 3">
    <name type="scientific">Streptomyces inusitatus</name>
    <dbReference type="NCBI Taxonomy" id="68221"/>
    <lineage>
        <taxon>Bacteria</taxon>
        <taxon>Bacillati</taxon>
        <taxon>Actinomycetota</taxon>
        <taxon>Actinomycetes</taxon>
        <taxon>Kitasatosporales</taxon>
        <taxon>Streptomycetaceae</taxon>
        <taxon>Streptomyces</taxon>
    </lineage>
</organism>
<reference evidence="2" key="2">
    <citation type="submission" date="2020-09" db="EMBL/GenBank/DDBJ databases">
        <authorList>
            <person name="Sun Q."/>
            <person name="Ohkuma M."/>
        </authorList>
    </citation>
    <scope>NUCLEOTIDE SEQUENCE</scope>
    <source>
        <strain evidence="2">JCM 4988</strain>
    </source>
</reference>
<feature type="compositionally biased region" description="Low complexity" evidence="1">
    <location>
        <begin position="118"/>
        <end position="132"/>
    </location>
</feature>
<gene>
    <name evidence="2" type="ORF">GCM10010387_27780</name>
</gene>
<feature type="region of interest" description="Disordered" evidence="1">
    <location>
        <begin position="68"/>
        <end position="273"/>
    </location>
</feature>
<comment type="caution">
    <text evidence="2">The sequence shown here is derived from an EMBL/GenBank/DDBJ whole genome shotgun (WGS) entry which is preliminary data.</text>
</comment>
<feature type="compositionally biased region" description="Pro residues" evidence="1">
    <location>
        <begin position="108"/>
        <end position="117"/>
    </location>
</feature>
<dbReference type="PRINTS" id="PR01217">
    <property type="entry name" value="PRICHEXTENSN"/>
</dbReference>
<keyword evidence="3" id="KW-1185">Reference proteome</keyword>
<dbReference type="EMBL" id="BMWG01000006">
    <property type="protein sequence ID" value="GGZ32016.1"/>
    <property type="molecule type" value="Genomic_DNA"/>
</dbReference>
<feature type="compositionally biased region" description="Low complexity" evidence="1">
    <location>
        <begin position="85"/>
        <end position="107"/>
    </location>
</feature>
<evidence type="ECO:0000313" key="3">
    <source>
        <dbReference type="Proteomes" id="UP000630936"/>
    </source>
</evidence>
<feature type="compositionally biased region" description="Low complexity" evidence="1">
    <location>
        <begin position="221"/>
        <end position="230"/>
    </location>
</feature>
<feature type="compositionally biased region" description="Basic and acidic residues" evidence="1">
    <location>
        <begin position="251"/>
        <end position="262"/>
    </location>
</feature>
<evidence type="ECO:0000256" key="1">
    <source>
        <dbReference type="SAM" id="MobiDB-lite"/>
    </source>
</evidence>